<dbReference type="PANTHER" id="PTHR10138">
    <property type="entry name" value="TRYPTOPHAN 2,3-DIOXYGENASE"/>
    <property type="match status" value="1"/>
</dbReference>
<dbReference type="InterPro" id="IPR037217">
    <property type="entry name" value="Trp/Indoleamine_2_3_dOase-like"/>
</dbReference>
<dbReference type="Pfam" id="PF03301">
    <property type="entry name" value="Trp_dioxygenase"/>
    <property type="match status" value="2"/>
</dbReference>
<dbReference type="Gene3D" id="1.20.58.480">
    <property type="match status" value="1"/>
</dbReference>
<dbReference type="EMBL" id="JBHSGI010000034">
    <property type="protein sequence ID" value="MFC4671883.1"/>
    <property type="molecule type" value="Genomic_DNA"/>
</dbReference>
<name>A0ABV9KP72_9RHOB</name>
<dbReference type="InterPro" id="IPR004981">
    <property type="entry name" value="Trp_2_3_dOase"/>
</dbReference>
<dbReference type="PANTHER" id="PTHR10138:SF0">
    <property type="entry name" value="TRYPTOPHAN 2,3-DIOXYGENASE"/>
    <property type="match status" value="1"/>
</dbReference>
<keyword evidence="2" id="KW-1185">Reference proteome</keyword>
<sequence length="263" mass="30655">MRSSGEGERRMDAQGFDYSHHLQLDTLLSSLRQVTDHPEEHLFITVHHVLELWFKHIIFDLGRIVAMIDADNLAQANWLMRRIAEILKLAEAHWTVLETMTAADFAEFRGQLTGASGMQSRQFRQVEVMMGLCETAGPEYCARTERMWPGLIAEHPRTLRRVFFDCFERQGVSLLDVYRDRWTRHALFQLAENAFEIDRRFQSWRHNHILMVRRQIGIRAKGTGGTFFRDYLASTTAYVFFPELFEFRNELTEDAGGEVMPGP</sequence>
<evidence type="ECO:0000313" key="2">
    <source>
        <dbReference type="Proteomes" id="UP001595973"/>
    </source>
</evidence>
<dbReference type="SUPFAM" id="SSF140959">
    <property type="entry name" value="Indolic compounds 2,3-dioxygenase-like"/>
    <property type="match status" value="1"/>
</dbReference>
<reference evidence="2" key="1">
    <citation type="journal article" date="2019" name="Int. J. Syst. Evol. Microbiol.">
        <title>The Global Catalogue of Microorganisms (GCM) 10K type strain sequencing project: providing services to taxonomists for standard genome sequencing and annotation.</title>
        <authorList>
            <consortium name="The Broad Institute Genomics Platform"/>
            <consortium name="The Broad Institute Genome Sequencing Center for Infectious Disease"/>
            <person name="Wu L."/>
            <person name="Ma J."/>
        </authorList>
    </citation>
    <scope>NUCLEOTIDE SEQUENCE [LARGE SCALE GENOMIC DNA]</scope>
    <source>
        <strain evidence="2">CGMCC 4.7283</strain>
    </source>
</reference>
<protein>
    <submittedName>
        <fullName evidence="1">Tryptophan 2,3-dioxygenase family protein</fullName>
    </submittedName>
</protein>
<comment type="caution">
    <text evidence="1">The sequence shown here is derived from an EMBL/GenBank/DDBJ whole genome shotgun (WGS) entry which is preliminary data.</text>
</comment>
<accession>A0ABV9KP72</accession>
<proteinExistence type="predicted"/>
<dbReference type="Proteomes" id="UP001595973">
    <property type="component" value="Unassembled WGS sequence"/>
</dbReference>
<evidence type="ECO:0000313" key="1">
    <source>
        <dbReference type="EMBL" id="MFC4671883.1"/>
    </source>
</evidence>
<organism evidence="1 2">
    <name type="scientific">Seohaeicola nanhaiensis</name>
    <dbReference type="NCBI Taxonomy" id="1387282"/>
    <lineage>
        <taxon>Bacteria</taxon>
        <taxon>Pseudomonadati</taxon>
        <taxon>Pseudomonadota</taxon>
        <taxon>Alphaproteobacteria</taxon>
        <taxon>Rhodobacterales</taxon>
        <taxon>Roseobacteraceae</taxon>
        <taxon>Seohaeicola</taxon>
    </lineage>
</organism>
<gene>
    <name evidence="1" type="ORF">ACFO5X_25265</name>
</gene>
<dbReference type="RefSeq" id="WP_380723246.1">
    <property type="nucleotide sequence ID" value="NZ_JBHSGI010000034.1"/>
</dbReference>